<dbReference type="RefSeq" id="WP_369062463.1">
    <property type="nucleotide sequence ID" value="NZ_CP158375.1"/>
</dbReference>
<evidence type="ECO:0000256" key="1">
    <source>
        <dbReference type="SAM" id="MobiDB-lite"/>
    </source>
</evidence>
<feature type="compositionally biased region" description="Acidic residues" evidence="1">
    <location>
        <begin position="113"/>
        <end position="158"/>
    </location>
</feature>
<dbReference type="AlphaFoldDB" id="A0AB39KZA7"/>
<gene>
    <name evidence="2" type="ORF">ABOZ73_09280</name>
</gene>
<organism evidence="2">
    <name type="scientific">Caulobacter sp. 73W</name>
    <dbReference type="NCBI Taxonomy" id="3161137"/>
    <lineage>
        <taxon>Bacteria</taxon>
        <taxon>Pseudomonadati</taxon>
        <taxon>Pseudomonadota</taxon>
        <taxon>Alphaproteobacteria</taxon>
        <taxon>Caulobacterales</taxon>
        <taxon>Caulobacteraceae</taxon>
        <taxon>Caulobacter</taxon>
    </lineage>
</organism>
<protein>
    <submittedName>
        <fullName evidence="2">TIGR02300 family protein</fullName>
    </submittedName>
</protein>
<evidence type="ECO:0000313" key="2">
    <source>
        <dbReference type="EMBL" id="XDO98588.1"/>
    </source>
</evidence>
<dbReference type="Pfam" id="PF09538">
    <property type="entry name" value="FYDLN_acid"/>
    <property type="match status" value="1"/>
</dbReference>
<name>A0AB39KZA7_9CAUL</name>
<reference evidence="2" key="1">
    <citation type="submission" date="2024-06" db="EMBL/GenBank/DDBJ databases">
        <title>Caulobacter inopinatus, sp. nov.</title>
        <authorList>
            <person name="Donachie S.P."/>
        </authorList>
    </citation>
    <scope>NUCLEOTIDE SEQUENCE</scope>
    <source>
        <strain evidence="2">73W</strain>
    </source>
</reference>
<proteinExistence type="predicted"/>
<feature type="region of interest" description="Disordered" evidence="1">
    <location>
        <begin position="31"/>
        <end position="158"/>
    </location>
</feature>
<dbReference type="NCBIfam" id="TIGR02300">
    <property type="entry name" value="FYDLN_acid"/>
    <property type="match status" value="1"/>
</dbReference>
<dbReference type="EMBL" id="CP158375">
    <property type="protein sequence ID" value="XDO98588.1"/>
    <property type="molecule type" value="Genomic_DNA"/>
</dbReference>
<sequence>MANPELGAKQVCPNCQSKFYDLGKRPAVCPKCGEQFDPEEAIRSRRVRARAVTPDYDTDDEKEDQAKQAESEDGFEDEVDQTPEIDEAADEVVESDDGDDVEPGAPTPGGDDLGVDFAEDEDLAEEEGEDVPFLEDEEEDFEDGDIDGIPGSEDEEDQ</sequence>
<dbReference type="InterPro" id="IPR012644">
    <property type="entry name" value="CHP02300_FYDLN_acid"/>
</dbReference>
<feature type="compositionally biased region" description="Acidic residues" evidence="1">
    <location>
        <begin position="71"/>
        <end position="102"/>
    </location>
</feature>
<accession>A0AB39KZA7</accession>